<accession>A0A6V7WFV5</accession>
<organism evidence="2 3">
    <name type="scientific">Meloidogyne enterolobii</name>
    <name type="common">Root-knot nematode worm</name>
    <name type="synonym">Meloidogyne mayaguensis</name>
    <dbReference type="NCBI Taxonomy" id="390850"/>
    <lineage>
        <taxon>Eukaryota</taxon>
        <taxon>Metazoa</taxon>
        <taxon>Ecdysozoa</taxon>
        <taxon>Nematoda</taxon>
        <taxon>Chromadorea</taxon>
        <taxon>Rhabditida</taxon>
        <taxon>Tylenchina</taxon>
        <taxon>Tylenchomorpha</taxon>
        <taxon>Tylenchoidea</taxon>
        <taxon>Meloidogynidae</taxon>
        <taxon>Meloidogyninae</taxon>
        <taxon>Meloidogyne</taxon>
    </lineage>
</organism>
<protein>
    <submittedName>
        <fullName evidence="2">Uncharacterized protein</fullName>
    </submittedName>
</protein>
<proteinExistence type="predicted"/>
<sequence length="343" mass="40797">MLTYKLFFVLFLLFIILNNLNAKNDRKQRPYILQEYKELLPHHIFVQFSSIYMDPTLGTIEKLKLINNLFMELPDSLIKKLPIPSPFRRLPLSEQRKVWRIFYNKNLNFNEKMRRLENFMGELAEEERELVPIRSIPEKNFLGNFEGRKSNGFNMPKLVEFEVPVLLQFNGHLEANSLQQYLSRKDYRLLKLILSKHGISENSRARLVGILLKQAYQSNPDNFPLPLNGDSREITDEIRQLGVRLMFGKNPYDRVDPFIENFESLKYNTSNIGSLSTYQKRQRQKENQPQRQKYIENEHCQESGLWHIPIAELQQNQEGQLILLPNKLFIEKINFSLENYFFH</sequence>
<gene>
    <name evidence="2" type="ORF">MENT_LOCUS38342</name>
</gene>
<dbReference type="OrthoDB" id="5872009at2759"/>
<keyword evidence="1" id="KW-0732">Signal</keyword>
<feature type="chain" id="PRO_5028076504" evidence="1">
    <location>
        <begin position="23"/>
        <end position="343"/>
    </location>
</feature>
<comment type="caution">
    <text evidence="2">The sequence shown here is derived from an EMBL/GenBank/DDBJ whole genome shotgun (WGS) entry which is preliminary data.</text>
</comment>
<feature type="signal peptide" evidence="1">
    <location>
        <begin position="1"/>
        <end position="22"/>
    </location>
</feature>
<name>A0A6V7WFV5_MELEN</name>
<evidence type="ECO:0000256" key="1">
    <source>
        <dbReference type="SAM" id="SignalP"/>
    </source>
</evidence>
<reference evidence="2 3" key="1">
    <citation type="submission" date="2020-08" db="EMBL/GenBank/DDBJ databases">
        <authorList>
            <person name="Koutsovoulos G."/>
            <person name="Danchin GJ E."/>
        </authorList>
    </citation>
    <scope>NUCLEOTIDE SEQUENCE [LARGE SCALE GENOMIC DNA]</scope>
</reference>
<dbReference type="AlphaFoldDB" id="A0A6V7WFV5"/>
<evidence type="ECO:0000313" key="2">
    <source>
        <dbReference type="EMBL" id="CAD2185887.1"/>
    </source>
</evidence>
<dbReference type="Proteomes" id="UP000580250">
    <property type="component" value="Unassembled WGS sequence"/>
</dbReference>
<dbReference type="EMBL" id="CAJEWN010000564">
    <property type="protein sequence ID" value="CAD2185887.1"/>
    <property type="molecule type" value="Genomic_DNA"/>
</dbReference>
<evidence type="ECO:0000313" key="3">
    <source>
        <dbReference type="Proteomes" id="UP000580250"/>
    </source>
</evidence>